<name>I8J4J3_9BACL</name>
<evidence type="ECO:0000313" key="3">
    <source>
        <dbReference type="EMBL" id="EIT86696.1"/>
    </source>
</evidence>
<dbReference type="AlphaFoldDB" id="I8J4J3"/>
<dbReference type="InterPro" id="IPR026881">
    <property type="entry name" value="WYL_dom"/>
</dbReference>
<organism evidence="3 4">
    <name type="scientific">Fictibacillus macauensis ZFHKF-1</name>
    <dbReference type="NCBI Taxonomy" id="1196324"/>
    <lineage>
        <taxon>Bacteria</taxon>
        <taxon>Bacillati</taxon>
        <taxon>Bacillota</taxon>
        <taxon>Bacilli</taxon>
        <taxon>Bacillales</taxon>
        <taxon>Fictibacillaceae</taxon>
        <taxon>Fictibacillus</taxon>
    </lineage>
</organism>
<dbReference type="STRING" id="1196324.A374_03959"/>
<dbReference type="eggNOG" id="COG0693">
    <property type="taxonomic scope" value="Bacteria"/>
</dbReference>
<dbReference type="PROSITE" id="PS52050">
    <property type="entry name" value="WYL"/>
    <property type="match status" value="1"/>
</dbReference>
<dbReference type="Proteomes" id="UP000004080">
    <property type="component" value="Unassembled WGS sequence"/>
</dbReference>
<dbReference type="Pfam" id="PF01965">
    <property type="entry name" value="DJ-1_PfpI"/>
    <property type="match status" value="1"/>
</dbReference>
<dbReference type="PATRIC" id="fig|1196324.3.peg.802"/>
<dbReference type="eggNOG" id="COG2378">
    <property type="taxonomic scope" value="Bacteria"/>
</dbReference>
<evidence type="ECO:0000259" key="2">
    <source>
        <dbReference type="Pfam" id="PF13280"/>
    </source>
</evidence>
<feature type="domain" description="DJ-1/PfpI" evidence="1">
    <location>
        <begin position="165"/>
        <end position="303"/>
    </location>
</feature>
<feature type="domain" description="WYL" evidence="2">
    <location>
        <begin position="77"/>
        <end position="143"/>
    </location>
</feature>
<comment type="caution">
    <text evidence="3">The sequence shown here is derived from an EMBL/GenBank/DDBJ whole genome shotgun (WGS) entry which is preliminary data.</text>
</comment>
<dbReference type="Gene3D" id="3.40.50.880">
    <property type="match status" value="1"/>
</dbReference>
<gene>
    <name evidence="3" type="ORF">A374_03959</name>
</gene>
<dbReference type="PANTHER" id="PTHR34580">
    <property type="match status" value="1"/>
</dbReference>
<proteinExistence type="predicted"/>
<sequence>MNHFKEAPLFFNYEEQTSLIHAAIFAEEAGYYGGEALHRALPKLSNYSNQAQETKINHHVTSLEVMSQVRPLSIEPLLKVLEQAVADGFSVTILYYKSNEKQCSDRLIDPYKLIYWKNKWYVIGFCHLRKEIRSFRVDRIEHLSPSQKKFNRPEHFSAHDYFFSSSGRYFKNGIAPLNVITVGATKETITTMGGLRIAPDLSLDECTFEDTDLLILPGGSTWSEEIHQAILERAEQALQRGTIVAAICGATDALANRGCLNTRKHTSNNLAYTKMMCPNYKGETFYQLEVAVADDNVVTASGVAPLDLQWKSLKNLMYLHQIHYMHGITSIRHTNQNTFSS</sequence>
<keyword evidence="4" id="KW-1185">Reference proteome</keyword>
<dbReference type="EMBL" id="AKKV01000020">
    <property type="protein sequence ID" value="EIT86696.1"/>
    <property type="molecule type" value="Genomic_DNA"/>
</dbReference>
<dbReference type="InterPro" id="IPR051534">
    <property type="entry name" value="CBASS_pafABC_assoc_protein"/>
</dbReference>
<protein>
    <submittedName>
        <fullName evidence="3">DeoR family transcriptional regulator</fullName>
    </submittedName>
</protein>
<accession>I8J4J3</accession>
<evidence type="ECO:0000259" key="1">
    <source>
        <dbReference type="Pfam" id="PF01965"/>
    </source>
</evidence>
<dbReference type="PANTHER" id="PTHR34580:SF3">
    <property type="entry name" value="PROTEIN PAFB"/>
    <property type="match status" value="1"/>
</dbReference>
<dbReference type="InterPro" id="IPR002818">
    <property type="entry name" value="DJ-1/PfpI"/>
</dbReference>
<evidence type="ECO:0000313" key="4">
    <source>
        <dbReference type="Proteomes" id="UP000004080"/>
    </source>
</evidence>
<reference evidence="3 4" key="1">
    <citation type="journal article" date="2012" name="J. Bacteriol.">
        <title>Genome of Bacillus macauensis ZFHKF-1, a Long-Chain-Forming Bacterium.</title>
        <authorList>
            <person name="Cai L."/>
            <person name="Zhang T."/>
        </authorList>
    </citation>
    <scope>NUCLEOTIDE SEQUENCE [LARGE SCALE GENOMIC DNA]</scope>
    <source>
        <strain evidence="3 4">ZFHKF-1</strain>
    </source>
</reference>
<dbReference type="InterPro" id="IPR029062">
    <property type="entry name" value="Class_I_gatase-like"/>
</dbReference>
<dbReference type="Pfam" id="PF13280">
    <property type="entry name" value="WYL"/>
    <property type="match status" value="1"/>
</dbReference>
<dbReference type="SUPFAM" id="SSF52317">
    <property type="entry name" value="Class I glutamine amidotransferase-like"/>
    <property type="match status" value="1"/>
</dbReference>